<protein>
    <recommendedName>
        <fullName evidence="3">Lipocalin/cytosolic fatty-acid binding domain-containing protein</fullName>
    </recommendedName>
</protein>
<dbReference type="PANTHER" id="PTHR10612">
    <property type="entry name" value="APOLIPOPROTEIN D"/>
    <property type="match status" value="1"/>
</dbReference>
<evidence type="ECO:0000259" key="3">
    <source>
        <dbReference type="Pfam" id="PF00061"/>
    </source>
</evidence>
<gene>
    <name evidence="4" type="ORF">HF086_013581</name>
</gene>
<sequence length="157" mass="18393">MYGQQYLLHLLLVICLVFCNGQVLQFGTCPDVKTMQYFDVEEFLGQWYEIERFPIWYEQYDPIGIPFSVISTDYKNYAVVYGCKNNESLGLKYISAWILSRQSTLPEEYLSLAYRDVNSVPSVSQIYMEKVNHSATRCSSYWTAHIQPIYFNQDGQK</sequence>
<dbReference type="InterPro" id="IPR012674">
    <property type="entry name" value="Calycin"/>
</dbReference>
<dbReference type="EMBL" id="JACEFF010000163">
    <property type="protein sequence ID" value="KAH9643020.1"/>
    <property type="molecule type" value="Genomic_DNA"/>
</dbReference>
<comment type="caution">
    <text evidence="4">The sequence shown here is derived from an EMBL/GenBank/DDBJ whole genome shotgun (WGS) entry which is preliminary data.</text>
</comment>
<dbReference type="SUPFAM" id="SSF50814">
    <property type="entry name" value="Lipocalins"/>
    <property type="match status" value="1"/>
</dbReference>
<accession>A0A922MV89</accession>
<evidence type="ECO:0000313" key="4">
    <source>
        <dbReference type="EMBL" id="KAH9643020.1"/>
    </source>
</evidence>
<dbReference type="Proteomes" id="UP000814243">
    <property type="component" value="Unassembled WGS sequence"/>
</dbReference>
<dbReference type="GO" id="GO:0000302">
    <property type="term" value="P:response to reactive oxygen species"/>
    <property type="evidence" value="ECO:0007669"/>
    <property type="project" value="TreeGrafter"/>
</dbReference>
<dbReference type="Gene3D" id="2.40.128.20">
    <property type="match status" value="2"/>
</dbReference>
<evidence type="ECO:0000256" key="2">
    <source>
        <dbReference type="SAM" id="SignalP"/>
    </source>
</evidence>
<dbReference type="InterPro" id="IPR022272">
    <property type="entry name" value="Lipocalin_CS"/>
</dbReference>
<dbReference type="InterPro" id="IPR000566">
    <property type="entry name" value="Lipocln_cytosolic_FA-bd_dom"/>
</dbReference>
<dbReference type="PANTHER" id="PTHR10612:SF34">
    <property type="entry name" value="APOLIPOPROTEIN D"/>
    <property type="match status" value="1"/>
</dbReference>
<evidence type="ECO:0000313" key="5">
    <source>
        <dbReference type="Proteomes" id="UP000814243"/>
    </source>
</evidence>
<dbReference type="Pfam" id="PF00061">
    <property type="entry name" value="Lipocalin"/>
    <property type="match status" value="1"/>
</dbReference>
<dbReference type="GO" id="GO:0006629">
    <property type="term" value="P:lipid metabolic process"/>
    <property type="evidence" value="ECO:0007669"/>
    <property type="project" value="TreeGrafter"/>
</dbReference>
<feature type="chain" id="PRO_5036873087" description="Lipocalin/cytosolic fatty-acid binding domain-containing protein" evidence="2">
    <location>
        <begin position="22"/>
        <end position="157"/>
    </location>
</feature>
<dbReference type="PROSITE" id="PS00213">
    <property type="entry name" value="LIPOCALIN"/>
    <property type="match status" value="1"/>
</dbReference>
<keyword evidence="2" id="KW-0732">Signal</keyword>
<evidence type="ECO:0000256" key="1">
    <source>
        <dbReference type="RuleBase" id="RU003695"/>
    </source>
</evidence>
<feature type="signal peptide" evidence="2">
    <location>
        <begin position="1"/>
        <end position="21"/>
    </location>
</feature>
<organism evidence="4 5">
    <name type="scientific">Spodoptera exigua</name>
    <name type="common">Beet armyworm</name>
    <name type="synonym">Noctua fulgens</name>
    <dbReference type="NCBI Taxonomy" id="7107"/>
    <lineage>
        <taxon>Eukaryota</taxon>
        <taxon>Metazoa</taxon>
        <taxon>Ecdysozoa</taxon>
        <taxon>Arthropoda</taxon>
        <taxon>Hexapoda</taxon>
        <taxon>Insecta</taxon>
        <taxon>Pterygota</taxon>
        <taxon>Neoptera</taxon>
        <taxon>Endopterygota</taxon>
        <taxon>Lepidoptera</taxon>
        <taxon>Glossata</taxon>
        <taxon>Ditrysia</taxon>
        <taxon>Noctuoidea</taxon>
        <taxon>Noctuidae</taxon>
        <taxon>Amphipyrinae</taxon>
        <taxon>Spodoptera</taxon>
    </lineage>
</organism>
<dbReference type="GO" id="GO:0005737">
    <property type="term" value="C:cytoplasm"/>
    <property type="evidence" value="ECO:0007669"/>
    <property type="project" value="TreeGrafter"/>
</dbReference>
<name>A0A922MV89_SPOEX</name>
<dbReference type="AlphaFoldDB" id="A0A922MV89"/>
<comment type="similarity">
    <text evidence="1">Belongs to the calycin superfamily. Lipocalin family.</text>
</comment>
<reference evidence="4" key="1">
    <citation type="journal article" date="2021" name="G3 (Bethesda)">
        <title>Genome and transcriptome analysis of the beet armyworm Spodoptera exigua reveals targets for pest control. .</title>
        <authorList>
            <person name="Simon S."/>
            <person name="Breeschoten T."/>
            <person name="Jansen H.J."/>
            <person name="Dirks R.P."/>
            <person name="Schranz M.E."/>
            <person name="Ros V.I.D."/>
        </authorList>
    </citation>
    <scope>NUCLEOTIDE SEQUENCE</scope>
    <source>
        <strain evidence="4">TB_SE_WUR_2020</strain>
    </source>
</reference>
<proteinExistence type="inferred from homology"/>
<feature type="domain" description="Lipocalin/cytosolic fatty-acid binding" evidence="3">
    <location>
        <begin position="64"/>
        <end position="111"/>
    </location>
</feature>